<dbReference type="RefSeq" id="WP_165136167.1">
    <property type="nucleotide sequence ID" value="NZ_CP049250.1"/>
</dbReference>
<dbReference type="EMBL" id="JACIEC010000001">
    <property type="protein sequence ID" value="MBB4142337.1"/>
    <property type="molecule type" value="Genomic_DNA"/>
</dbReference>
<name>A0A7W6LDV2_9HYPH</name>
<evidence type="ECO:0000313" key="3">
    <source>
        <dbReference type="Proteomes" id="UP000519897"/>
    </source>
</evidence>
<feature type="domain" description="PilZ" evidence="1">
    <location>
        <begin position="10"/>
        <end position="88"/>
    </location>
</feature>
<keyword evidence="3" id="KW-1185">Reference proteome</keyword>
<dbReference type="GO" id="GO:0035438">
    <property type="term" value="F:cyclic-di-GMP binding"/>
    <property type="evidence" value="ECO:0007669"/>
    <property type="project" value="InterPro"/>
</dbReference>
<dbReference type="AlphaFoldDB" id="A0A7W6LDV2"/>
<sequence>MLLHQAIKARHTARHRTRIIATIRYGGHDRSGQVINLSASGLAIQLDRPLFASAGSRIRVTCDALGMLEGSVTWSEGVRIGVQFDRSSNAWAKVASYFRFYHTPARPKR</sequence>
<evidence type="ECO:0000259" key="1">
    <source>
        <dbReference type="Pfam" id="PF07238"/>
    </source>
</evidence>
<dbReference type="Gene3D" id="2.40.10.220">
    <property type="entry name" value="predicted glycosyltransferase like domains"/>
    <property type="match status" value="1"/>
</dbReference>
<reference evidence="2 3" key="1">
    <citation type="submission" date="2020-08" db="EMBL/GenBank/DDBJ databases">
        <title>Genomic Encyclopedia of Type Strains, Phase IV (KMG-IV): sequencing the most valuable type-strain genomes for metagenomic binning, comparative biology and taxonomic classification.</title>
        <authorList>
            <person name="Goeker M."/>
        </authorList>
    </citation>
    <scope>NUCLEOTIDE SEQUENCE [LARGE SCALE GENOMIC DNA]</scope>
    <source>
        <strain evidence="2 3">DSM 29514</strain>
    </source>
</reference>
<dbReference type="InterPro" id="IPR009875">
    <property type="entry name" value="PilZ_domain"/>
</dbReference>
<accession>A0A7W6LDV2</accession>
<dbReference type="SUPFAM" id="SSF141371">
    <property type="entry name" value="PilZ domain-like"/>
    <property type="match status" value="1"/>
</dbReference>
<comment type="caution">
    <text evidence="2">The sequence shown here is derived from an EMBL/GenBank/DDBJ whole genome shotgun (WGS) entry which is preliminary data.</text>
</comment>
<gene>
    <name evidence="2" type="ORF">GGQ72_000836</name>
</gene>
<proteinExistence type="predicted"/>
<protein>
    <recommendedName>
        <fullName evidence="1">PilZ domain-containing protein</fullName>
    </recommendedName>
</protein>
<evidence type="ECO:0000313" key="2">
    <source>
        <dbReference type="EMBL" id="MBB4142337.1"/>
    </source>
</evidence>
<dbReference type="Pfam" id="PF07238">
    <property type="entry name" value="PilZ"/>
    <property type="match status" value="1"/>
</dbReference>
<dbReference type="Proteomes" id="UP000519897">
    <property type="component" value="Unassembled WGS sequence"/>
</dbReference>
<organism evidence="2 3">
    <name type="scientific">Rhizobium rhizoryzae</name>
    <dbReference type="NCBI Taxonomy" id="451876"/>
    <lineage>
        <taxon>Bacteria</taxon>
        <taxon>Pseudomonadati</taxon>
        <taxon>Pseudomonadota</taxon>
        <taxon>Alphaproteobacteria</taxon>
        <taxon>Hyphomicrobiales</taxon>
        <taxon>Rhizobiaceae</taxon>
        <taxon>Rhizobium/Agrobacterium group</taxon>
        <taxon>Rhizobium</taxon>
    </lineage>
</organism>